<protein>
    <submittedName>
        <fullName evidence="1">Uncharacterized protein</fullName>
    </submittedName>
</protein>
<dbReference type="EMBL" id="SRYR01000004">
    <property type="protein sequence ID" value="TGY42197.1"/>
    <property type="molecule type" value="Genomic_DNA"/>
</dbReference>
<keyword evidence="2" id="KW-1185">Reference proteome</keyword>
<reference evidence="1 2" key="1">
    <citation type="submission" date="2019-04" db="EMBL/GenBank/DDBJ databases">
        <title>Microbes associate with the intestines of laboratory mice.</title>
        <authorList>
            <person name="Navarre W."/>
            <person name="Wong E."/>
            <person name="Huang K."/>
            <person name="Tropini C."/>
            <person name="Ng K."/>
            <person name="Yu B."/>
        </authorList>
    </citation>
    <scope>NUCLEOTIDE SEQUENCE [LARGE SCALE GENOMIC DNA]</scope>
    <source>
        <strain evidence="1 2">NM50_B9-20</strain>
    </source>
</reference>
<organism evidence="1 2">
    <name type="scientific">Clostridium sartagoforme</name>
    <dbReference type="NCBI Taxonomy" id="84031"/>
    <lineage>
        <taxon>Bacteria</taxon>
        <taxon>Bacillati</taxon>
        <taxon>Bacillota</taxon>
        <taxon>Clostridia</taxon>
        <taxon>Eubacteriales</taxon>
        <taxon>Clostridiaceae</taxon>
        <taxon>Clostridium</taxon>
    </lineage>
</organism>
<proteinExistence type="predicted"/>
<sequence length="29" mass="3398">MHINETIEEQIYLADRFGLSIHSLLCSTY</sequence>
<dbReference type="AlphaFoldDB" id="A0A4S2DJ38"/>
<name>A0A4S2DJ38_9CLOT</name>
<evidence type="ECO:0000313" key="1">
    <source>
        <dbReference type="EMBL" id="TGY42197.1"/>
    </source>
</evidence>
<accession>A0A4S2DJ38</accession>
<dbReference type="Proteomes" id="UP000306888">
    <property type="component" value="Unassembled WGS sequence"/>
</dbReference>
<evidence type="ECO:0000313" key="2">
    <source>
        <dbReference type="Proteomes" id="UP000306888"/>
    </source>
</evidence>
<comment type="caution">
    <text evidence="1">The sequence shown here is derived from an EMBL/GenBank/DDBJ whole genome shotgun (WGS) entry which is preliminary data.</text>
</comment>
<gene>
    <name evidence="1" type="ORF">E5347_10660</name>
</gene>